<name>A0A1Q3AKX1_ZYGRO</name>
<evidence type="ECO:0000256" key="1">
    <source>
        <dbReference type="SAM" id="Coils"/>
    </source>
</evidence>
<keyword evidence="2" id="KW-0732">Signal</keyword>
<gene>
    <name evidence="3" type="ORF">ZYGR_0BB01660</name>
</gene>
<feature type="chain" id="PRO_5012185195" evidence="2">
    <location>
        <begin position="23"/>
        <end position="231"/>
    </location>
</feature>
<evidence type="ECO:0000313" key="3">
    <source>
        <dbReference type="EMBL" id="GAV56389.1"/>
    </source>
</evidence>
<dbReference type="AlphaFoldDB" id="A0A1Q3AKX1"/>
<accession>A0A1Q3AKX1</accession>
<evidence type="ECO:0000256" key="2">
    <source>
        <dbReference type="SAM" id="SignalP"/>
    </source>
</evidence>
<reference evidence="3 4" key="1">
    <citation type="submission" date="2016-08" db="EMBL/GenBank/DDBJ databases">
        <title>Draft genome sequence of allopolyploid Zygosaccharomyces rouxii.</title>
        <authorList>
            <person name="Watanabe J."/>
            <person name="Uehara K."/>
            <person name="Mogi Y."/>
            <person name="Tsukioka Y."/>
        </authorList>
    </citation>
    <scope>NUCLEOTIDE SEQUENCE [LARGE SCALE GENOMIC DNA]</scope>
    <source>
        <strain evidence="3 4">NBRC 110957</strain>
    </source>
</reference>
<comment type="caution">
    <text evidence="3">The sequence shown here is derived from an EMBL/GenBank/DDBJ whole genome shotgun (WGS) entry which is preliminary data.</text>
</comment>
<dbReference type="EMBL" id="BDGX01000054">
    <property type="protein sequence ID" value="GAV56389.1"/>
    <property type="molecule type" value="Genomic_DNA"/>
</dbReference>
<protein>
    <submittedName>
        <fullName evidence="3">Uncharacterized protein</fullName>
    </submittedName>
</protein>
<feature type="signal peptide" evidence="2">
    <location>
        <begin position="1"/>
        <end position="22"/>
    </location>
</feature>
<feature type="coiled-coil region" evidence="1">
    <location>
        <begin position="113"/>
        <end position="140"/>
    </location>
</feature>
<organism evidence="3 4">
    <name type="scientific">Zygosaccharomyces rouxii</name>
    <dbReference type="NCBI Taxonomy" id="4956"/>
    <lineage>
        <taxon>Eukaryota</taxon>
        <taxon>Fungi</taxon>
        <taxon>Dikarya</taxon>
        <taxon>Ascomycota</taxon>
        <taxon>Saccharomycotina</taxon>
        <taxon>Saccharomycetes</taxon>
        <taxon>Saccharomycetales</taxon>
        <taxon>Saccharomycetaceae</taxon>
        <taxon>Zygosaccharomyces</taxon>
    </lineage>
</organism>
<dbReference type="OrthoDB" id="4065836at2759"/>
<sequence length="231" mass="25883">MYFSYIFTILVVLRFFSNVGECNPIPIDLKKQPKSAANYIPQEPKQNIFVLEIERKLSSMNSPDSKEAQAKHQLPQALRKLAEVDKLILQVKEKYHNQTQILYAFETLLKLKTKQMDAEAQTLRNTIKHLEQILKALNLMTSTSWDDKNTNLKLMAVGNSSHRVKATSSGNSHPGLKRILSTGGFVFLIFSTASDICIMTGGTFCVAVYLAGTGGIVIWLNSIYKTALNIN</sequence>
<evidence type="ECO:0000313" key="4">
    <source>
        <dbReference type="Proteomes" id="UP000187013"/>
    </source>
</evidence>
<dbReference type="Proteomes" id="UP000187013">
    <property type="component" value="Unassembled WGS sequence"/>
</dbReference>
<proteinExistence type="predicted"/>
<keyword evidence="1" id="KW-0175">Coiled coil</keyword>